<keyword evidence="6" id="KW-1003">Cell membrane</keyword>
<feature type="transmembrane region" description="Helical" evidence="6">
    <location>
        <begin position="261"/>
        <end position="280"/>
    </location>
</feature>
<evidence type="ECO:0000256" key="6">
    <source>
        <dbReference type="RuleBase" id="RU361157"/>
    </source>
</evidence>
<dbReference type="PANTHER" id="PTHR43229:SF2">
    <property type="entry name" value="NODULATION PROTEIN J"/>
    <property type="match status" value="1"/>
</dbReference>
<dbReference type="PROSITE" id="PS51012">
    <property type="entry name" value="ABC_TM2"/>
    <property type="match status" value="1"/>
</dbReference>
<dbReference type="PIRSF" id="PIRSF006648">
    <property type="entry name" value="DrrB"/>
    <property type="match status" value="1"/>
</dbReference>
<evidence type="ECO:0000256" key="1">
    <source>
        <dbReference type="ARBA" id="ARBA00004141"/>
    </source>
</evidence>
<keyword evidence="6" id="KW-0813">Transport</keyword>
<evidence type="ECO:0000256" key="7">
    <source>
        <dbReference type="SAM" id="MobiDB-lite"/>
    </source>
</evidence>
<evidence type="ECO:0000256" key="4">
    <source>
        <dbReference type="ARBA" id="ARBA00023136"/>
    </source>
</evidence>
<reference evidence="10" key="1">
    <citation type="journal article" date="2019" name="Int. J. Syst. Evol. Microbiol.">
        <title>The Global Catalogue of Microorganisms (GCM) 10K type strain sequencing project: providing services to taxonomists for standard genome sequencing and annotation.</title>
        <authorList>
            <consortium name="The Broad Institute Genomics Platform"/>
            <consortium name="The Broad Institute Genome Sequencing Center for Infectious Disease"/>
            <person name="Wu L."/>
            <person name="Ma J."/>
        </authorList>
    </citation>
    <scope>NUCLEOTIDE SEQUENCE [LARGE SCALE GENOMIC DNA]</scope>
    <source>
        <strain evidence="10">JCM 18410</strain>
    </source>
</reference>
<comment type="similarity">
    <text evidence="6">Belongs to the ABC-2 integral membrane protein family.</text>
</comment>
<comment type="subcellular location">
    <subcellularLocation>
        <location evidence="6">Cell membrane</location>
        <topology evidence="6">Multi-pass membrane protein</topology>
    </subcellularLocation>
    <subcellularLocation>
        <location evidence="1">Membrane</location>
        <topology evidence="1">Multi-pass membrane protein</topology>
    </subcellularLocation>
</comment>
<evidence type="ECO:0000313" key="10">
    <source>
        <dbReference type="Proteomes" id="UP001500124"/>
    </source>
</evidence>
<dbReference type="InterPro" id="IPR013525">
    <property type="entry name" value="ABC2_TM"/>
</dbReference>
<comment type="caution">
    <text evidence="9">The sequence shown here is derived from an EMBL/GenBank/DDBJ whole genome shotgun (WGS) entry which is preliminary data.</text>
</comment>
<dbReference type="EMBL" id="BAABKC010000011">
    <property type="protein sequence ID" value="GAA5045176.1"/>
    <property type="molecule type" value="Genomic_DNA"/>
</dbReference>
<feature type="transmembrane region" description="Helical" evidence="6">
    <location>
        <begin position="195"/>
        <end position="215"/>
    </location>
</feature>
<evidence type="ECO:0000256" key="5">
    <source>
        <dbReference type="ARBA" id="ARBA00023251"/>
    </source>
</evidence>
<dbReference type="Pfam" id="PF01061">
    <property type="entry name" value="ABC2_membrane"/>
    <property type="match status" value="1"/>
</dbReference>
<keyword evidence="2 6" id="KW-0812">Transmembrane</keyword>
<dbReference type="RefSeq" id="WP_345667062.1">
    <property type="nucleotide sequence ID" value="NZ_BAABKC010000011.1"/>
</dbReference>
<dbReference type="InterPro" id="IPR047817">
    <property type="entry name" value="ABC2_TM_bact-type"/>
</dbReference>
<organism evidence="9 10">
    <name type="scientific">Streptomyces similanensis</name>
    <dbReference type="NCBI Taxonomy" id="1274988"/>
    <lineage>
        <taxon>Bacteria</taxon>
        <taxon>Bacillati</taxon>
        <taxon>Actinomycetota</taxon>
        <taxon>Actinomycetes</taxon>
        <taxon>Kitasatosporales</taxon>
        <taxon>Streptomycetaceae</taxon>
        <taxon>Streptomyces</taxon>
    </lineage>
</organism>
<feature type="region of interest" description="Disordered" evidence="7">
    <location>
        <begin position="1"/>
        <end position="20"/>
    </location>
</feature>
<feature type="transmembrane region" description="Helical" evidence="6">
    <location>
        <begin position="126"/>
        <end position="151"/>
    </location>
</feature>
<proteinExistence type="inferred from homology"/>
<feature type="transmembrane region" description="Helical" evidence="6">
    <location>
        <begin position="48"/>
        <end position="68"/>
    </location>
</feature>
<keyword evidence="5" id="KW-0046">Antibiotic resistance</keyword>
<accession>A0ABP9JV25</accession>
<keyword evidence="4 6" id="KW-0472">Membrane</keyword>
<evidence type="ECO:0000256" key="2">
    <source>
        <dbReference type="ARBA" id="ARBA00022692"/>
    </source>
</evidence>
<sequence>MTPQPLVGNRPADELHRNGASGKLPGSFRLGLLRGGVELKQFFRAKEAVVFTFALPIVMMTMFASIFHNRIQNAGVTVSQLYVAAMLGAGLMSTSFQSLGIGIATERDEGCLRRLRAMPLPRSAYFIGKLCLVLLTGVAETVLLLVAGVAFFGLELPTAPGKWFTLVWVLVLGMVSCSLLGIAMSSVPRHAKSAAPIMTLPFLILQFVSGVYISIDSVSGWMLEVGSLFPLKWMCQGLRSVFLPDRAKVLEQAGDWELGRVALVLGAWCIGGLVLCLTTFRWKNRRDG</sequence>
<protein>
    <recommendedName>
        <fullName evidence="6">Transport permease protein</fullName>
    </recommendedName>
</protein>
<dbReference type="PANTHER" id="PTHR43229">
    <property type="entry name" value="NODULATION PROTEIN J"/>
    <property type="match status" value="1"/>
</dbReference>
<evidence type="ECO:0000259" key="8">
    <source>
        <dbReference type="PROSITE" id="PS51012"/>
    </source>
</evidence>
<gene>
    <name evidence="9" type="ORF">GCM10023336_08570</name>
</gene>
<dbReference type="InterPro" id="IPR051784">
    <property type="entry name" value="Nod_factor_ABC_transporter"/>
</dbReference>
<dbReference type="InterPro" id="IPR000412">
    <property type="entry name" value="ABC_2_transport"/>
</dbReference>
<keyword evidence="10" id="KW-1185">Reference proteome</keyword>
<evidence type="ECO:0000256" key="3">
    <source>
        <dbReference type="ARBA" id="ARBA00022989"/>
    </source>
</evidence>
<name>A0ABP9JV25_9ACTN</name>
<evidence type="ECO:0000313" key="9">
    <source>
        <dbReference type="EMBL" id="GAA5045176.1"/>
    </source>
</evidence>
<feature type="transmembrane region" description="Helical" evidence="6">
    <location>
        <begin position="163"/>
        <end position="183"/>
    </location>
</feature>
<feature type="domain" description="ABC transmembrane type-2" evidence="8">
    <location>
        <begin position="47"/>
        <end position="283"/>
    </location>
</feature>
<dbReference type="Proteomes" id="UP001500124">
    <property type="component" value="Unassembled WGS sequence"/>
</dbReference>
<feature type="transmembrane region" description="Helical" evidence="6">
    <location>
        <begin position="80"/>
        <end position="105"/>
    </location>
</feature>
<keyword evidence="3 6" id="KW-1133">Transmembrane helix</keyword>